<proteinExistence type="predicted"/>
<dbReference type="EMBL" id="LT838813">
    <property type="protein sequence ID" value="SMD43111.1"/>
    <property type="molecule type" value="Genomic_DNA"/>
</dbReference>
<protein>
    <recommendedName>
        <fullName evidence="4">GyrI-like small molecule binding domain-containing protein</fullName>
    </recommendedName>
</protein>
<dbReference type="AlphaFoldDB" id="A0A1W2H2K5"/>
<name>A0A1W2H2K5_9BACT</name>
<keyword evidence="1" id="KW-1133">Transmembrane helix</keyword>
<evidence type="ECO:0008006" key="4">
    <source>
        <dbReference type="Google" id="ProtNLM"/>
    </source>
</evidence>
<gene>
    <name evidence="2" type="ORF">SAMN00777080_1690</name>
</gene>
<evidence type="ECO:0000313" key="3">
    <source>
        <dbReference type="Proteomes" id="UP000192333"/>
    </source>
</evidence>
<keyword evidence="1" id="KW-0812">Transmembrane</keyword>
<evidence type="ECO:0000313" key="2">
    <source>
        <dbReference type="EMBL" id="SMD43111.1"/>
    </source>
</evidence>
<feature type="transmembrane region" description="Helical" evidence="1">
    <location>
        <begin position="6"/>
        <end position="27"/>
    </location>
</feature>
<evidence type="ECO:0000256" key="1">
    <source>
        <dbReference type="SAM" id="Phobius"/>
    </source>
</evidence>
<dbReference type="STRING" id="758820.SAMN00777080_1690"/>
<organism evidence="2 3">
    <name type="scientific">Aquiflexum balticum DSM 16537</name>
    <dbReference type="NCBI Taxonomy" id="758820"/>
    <lineage>
        <taxon>Bacteria</taxon>
        <taxon>Pseudomonadati</taxon>
        <taxon>Bacteroidota</taxon>
        <taxon>Cytophagia</taxon>
        <taxon>Cytophagales</taxon>
        <taxon>Cyclobacteriaceae</taxon>
        <taxon>Aquiflexum</taxon>
    </lineage>
</organism>
<accession>A0A1W2H2K5</accession>
<dbReference type="Proteomes" id="UP000192333">
    <property type="component" value="Chromosome I"/>
</dbReference>
<dbReference type="OrthoDB" id="980914at2"/>
<keyword evidence="1" id="KW-0472">Membrane</keyword>
<reference evidence="3" key="1">
    <citation type="submission" date="2017-04" db="EMBL/GenBank/DDBJ databases">
        <authorList>
            <person name="Varghese N."/>
            <person name="Submissions S."/>
        </authorList>
    </citation>
    <scope>NUCLEOTIDE SEQUENCE [LARGE SCALE GENOMIC DNA]</scope>
    <source>
        <strain evidence="3">DSM 16537</strain>
    </source>
</reference>
<dbReference type="RefSeq" id="WP_084119851.1">
    <property type="nucleotide sequence ID" value="NZ_LT838813.1"/>
</dbReference>
<keyword evidence="3" id="KW-1185">Reference proteome</keyword>
<sequence length="171" mass="19550">MKKILIGIAVVFFFGFGFFLFQIMGGFNDIKVELVDLGTLELSGIRFRGKPQDEALRDAFVRIEAIQKENQESQIHTIYYIEPAGRMDTMEVFVGLEKKWVSKEEALEELTFAAEQSIVARIKAHRFVMPGPVKVKSKILDFARENNLPEPRIFIDRILGPDEVMVIAVKE</sequence>